<proteinExistence type="predicted"/>
<dbReference type="Gene3D" id="1.50.10.20">
    <property type="match status" value="1"/>
</dbReference>
<dbReference type="PANTHER" id="PTHR40094:SF1">
    <property type="entry name" value="UBIQUITIN DOMAIN-CONTAINING PROTEIN"/>
    <property type="match status" value="1"/>
</dbReference>
<dbReference type="Pfam" id="PF00207">
    <property type="entry name" value="A2M"/>
    <property type="match status" value="1"/>
</dbReference>
<dbReference type="Gene3D" id="2.60.40.3710">
    <property type="match status" value="1"/>
</dbReference>
<dbReference type="InterPro" id="IPR011625">
    <property type="entry name" value="A2M_N_BRD"/>
</dbReference>
<organism evidence="3">
    <name type="scientific">hydrothermal vent metagenome</name>
    <dbReference type="NCBI Taxonomy" id="652676"/>
    <lineage>
        <taxon>unclassified sequences</taxon>
        <taxon>metagenomes</taxon>
        <taxon>ecological metagenomes</taxon>
    </lineage>
</organism>
<feature type="domain" description="Alpha-2-macroglobulin" evidence="2">
    <location>
        <begin position="1234"/>
        <end position="1324"/>
    </location>
</feature>
<dbReference type="EMBL" id="UOFJ01000648">
    <property type="protein sequence ID" value="VAW72167.1"/>
    <property type="molecule type" value="Genomic_DNA"/>
</dbReference>
<sequence length="1965" mass="218003">MAINMYILMNKLSMNLVMLKPASFLRAFFFIVFALIVFVALLPSTSYAKKLLDNTLQPEGATLVPDKFLRSWDPVTLFFKSAVGKAPGSAEDYPEKFVTLEPQHPGAYTWLDKKTLQFRPAEAWPPLSRFSWKHSRTKNELVTLVSAPLSSVPAKGETDLPALDEITLTFASPINAQTLKQMLAIEIRPLPGLDATQSHWLKKSDFEIKVIERSSRTDNAAYVISLSNKIPNGMLTQVHLRLSLDEDIEQSFYKIDFATSRPFELEYAGCSANTYPVTSEGSQYAKEQAIECSASEREIKLGFSSRLAGIDPVGARNLVHITPSITNVSYSSNGRQLVVRGDFLNDQLYQVSLQPTAVEDSRGRTLTMGGPSKLFLFFPKQPDFLDWQVGQGVVERLGPQMLPLKGRGFDRLDLRIHPIDPLDLGFWSFGDSPISVDEEERPQAPGEMPGKYTNINQLASHHELTTRIKALGAASVSQIVDLALKGGTAKFGLDLKPYLKRIAGRNKPGTYLVGMRKLDQSSSRTWVRIQVTDLSLSTINEPEHVRFVVSSLATGLPVSGASIEVHGQKGNILEARTDSSGMYSWKVPHNSRDTINRIVVKKNADTLVLNPQNAPDIYANQLWSTDWNRWLEWTQYNNDVYDKQGENVCHMFTERPVYKPEDGVHIKGYIRNVKHGVFNYQQMSKPEIVVSGPGGLEWIYPLKPTEDGSYYHKFEEDKLPTGYYTAYFRYTYNSSRRRCGEVEFQKEAYRLPKFELLMNGPAKTGLDAAFEVNLDARYYAGGKVVKRPVNWRVTQFPYTWTPAAKAGFFYSTDARFSHQGRFKSSPVITKQGETNDSGIATIELDPRTEESAQSRRYIIEATVTGEDDQTVTDTFETLALPPFVLGLKVPRYTENVDNILAEILVADALGKNVVGQQVVVTMQQRQWHSHLQAGDFSQGVAKYVTEVVDEKVFEKTFSSTAKIRTLKLPIKKAGVYIIEIESRDKMGRMQSVKVDMFAGGKEPVSWSSAPTKVFKVSTDKNKYAPGETAKLILESPFQTARALAIVEQPDGKNRYEWVNVRGGVARYSVKVRKSDMPGLPVHFLLMRGRNANTKASSIDLGKPQTLAASVLINVDTSAHRVNMALDYKKKVMPGEKLVVDISLKDNKGRALSGEVVLWLVDQAVLSLGSEQRIDPLPDFIRSRDIYTSLRDTRNLVLGYFPYQEQPGGGGKVRASAEADQLIDNVTVRKNFSPVPYFNPRIVVDKNGKASVTIQMPDNLTNFKVRAKVVSGKDKFGFYKGQVAVRLPVIVQASLPRFVRPGDSFSAISIGRVVDGEGGKGIAQIKVDGLTLLESDSKSFMWNKKIPQRIEYQLSVPTPAYTSEGKRARNEVEVSVAVSRTADKVSDAYKVKIPIKADRKALKIRKIYALKDAKAQTLEALPGDVRPGTLNRSLLVSTQPAMIRMSAGLSYLLEYPHGCTEQRLSKARAQLASEKFSGLLNNAANDSVRQKVIKDTLVWLEQSKASNGLISYWPGSDGYVSLTAWSLMFMVEAQSAGFNVNEALRSELIDTLKASLRSNYQYYITGQSYADRSWALAALARAGHIEASYAAELARKAQYLDTESLAQVIVALSQSPDAQQGQTKKQMTKLYKKLWDDIVFRLHQGKEIYGGLQATASHRNALILPSETRTLSEVLRAAAITPDYLREAGFDKTQTLINGIVTLGKGDGWGSTNANASALIALSEVLSSQPKTSVEMTVEISEGAKKSTLDLGKRILQTQQINSTGAISFASEQASEASPLIVLSNTRYIAKADGSQVKALANGFVVKREMLKLQPDDLPFKRIVLDEAGTSQIFEVAQVIEEHVEIVNPVDRNHVAIIVPLAAGLEPLNPALATAPPEARPKGRNTSAPSYTAFYDDQVAYFYDSLPKGTYNFYFRTRATIPGSYIQPAAYAEMMYDEAVNGNSNGVRIVIEKVKAVSQTSDISKP</sequence>
<dbReference type="InterPro" id="IPR051802">
    <property type="entry name" value="YfhM-like"/>
</dbReference>
<gene>
    <name evidence="3" type="ORF">MNBD_GAMMA10-1368</name>
</gene>
<dbReference type="Pfam" id="PF17973">
    <property type="entry name" value="bMG10"/>
    <property type="match status" value="1"/>
</dbReference>
<name>A0A3B0Y9E0_9ZZZZ</name>
<dbReference type="SMART" id="SM01419">
    <property type="entry name" value="Thiol-ester_cl"/>
    <property type="match status" value="1"/>
</dbReference>
<dbReference type="SUPFAM" id="SSF48239">
    <property type="entry name" value="Terpenoid cyclases/Protein prenyltransferases"/>
    <property type="match status" value="1"/>
</dbReference>
<evidence type="ECO:0000313" key="3">
    <source>
        <dbReference type="EMBL" id="VAW72167.1"/>
    </source>
</evidence>
<dbReference type="SMART" id="SM01359">
    <property type="entry name" value="A2M_N_2"/>
    <property type="match status" value="1"/>
</dbReference>
<dbReference type="InterPro" id="IPR001599">
    <property type="entry name" value="Macroglobln_a2"/>
</dbReference>
<dbReference type="InterPro" id="IPR041246">
    <property type="entry name" value="Bact_MG10"/>
</dbReference>
<protein>
    <submittedName>
        <fullName evidence="3">Large extracellular alpha-helical protein</fullName>
    </submittedName>
</protein>
<accession>A0A3B0Y9E0</accession>
<dbReference type="PANTHER" id="PTHR40094">
    <property type="entry name" value="ALPHA-2-MACROGLOBULIN HOMOLOG"/>
    <property type="match status" value="1"/>
</dbReference>
<evidence type="ECO:0000259" key="1">
    <source>
        <dbReference type="SMART" id="SM01359"/>
    </source>
</evidence>
<reference evidence="3" key="1">
    <citation type="submission" date="2018-06" db="EMBL/GenBank/DDBJ databases">
        <authorList>
            <person name="Zhirakovskaya E."/>
        </authorList>
    </citation>
    <scope>NUCLEOTIDE SEQUENCE</scope>
</reference>
<evidence type="ECO:0000259" key="2">
    <source>
        <dbReference type="SMART" id="SM01360"/>
    </source>
</evidence>
<dbReference type="InterPro" id="IPR008930">
    <property type="entry name" value="Terpenoid_cyclase/PrenylTrfase"/>
</dbReference>
<dbReference type="InterPro" id="IPR047565">
    <property type="entry name" value="Alpha-macroglob_thiol-ester_cl"/>
</dbReference>
<dbReference type="GO" id="GO:0004866">
    <property type="term" value="F:endopeptidase inhibitor activity"/>
    <property type="evidence" value="ECO:0007669"/>
    <property type="project" value="InterPro"/>
</dbReference>
<feature type="domain" description="Alpha-2-macroglobulin bait region" evidence="1">
    <location>
        <begin position="1014"/>
        <end position="1167"/>
    </location>
</feature>
<dbReference type="Pfam" id="PF07703">
    <property type="entry name" value="A2M_BRD"/>
    <property type="match status" value="1"/>
</dbReference>
<dbReference type="SMART" id="SM01360">
    <property type="entry name" value="A2M"/>
    <property type="match status" value="1"/>
</dbReference>